<dbReference type="PANTHER" id="PTHR46825:SF9">
    <property type="entry name" value="BETA-LACTAMASE-RELATED DOMAIN-CONTAINING PROTEIN"/>
    <property type="match status" value="1"/>
</dbReference>
<evidence type="ECO:0000313" key="2">
    <source>
        <dbReference type="EMBL" id="VTS03262.1"/>
    </source>
</evidence>
<dbReference type="EMBL" id="LR593886">
    <property type="protein sequence ID" value="VTS03262.1"/>
    <property type="molecule type" value="Genomic_DNA"/>
</dbReference>
<dbReference type="KEGG" id="gms:SOIL9_72420"/>
<proteinExistence type="predicted"/>
<dbReference type="AlphaFoldDB" id="A0A6P2DPR8"/>
<dbReference type="InterPro" id="IPR006311">
    <property type="entry name" value="TAT_signal"/>
</dbReference>
<protein>
    <recommendedName>
        <fullName evidence="1">Beta-lactamase-related domain-containing protein</fullName>
    </recommendedName>
</protein>
<accession>A0A6P2DPR8</accession>
<dbReference type="InterPro" id="IPR012338">
    <property type="entry name" value="Beta-lactam/transpept-like"/>
</dbReference>
<keyword evidence="3" id="KW-1185">Reference proteome</keyword>
<evidence type="ECO:0000313" key="3">
    <source>
        <dbReference type="Proteomes" id="UP000464178"/>
    </source>
</evidence>
<evidence type="ECO:0000259" key="1">
    <source>
        <dbReference type="Pfam" id="PF00144"/>
    </source>
</evidence>
<gene>
    <name evidence="2" type="ORF">SOIL9_72420</name>
</gene>
<reference evidence="2 3" key="1">
    <citation type="submission" date="2019-05" db="EMBL/GenBank/DDBJ databases">
        <authorList>
            <consortium name="Science for Life Laboratories"/>
        </authorList>
    </citation>
    <scope>NUCLEOTIDE SEQUENCE [LARGE SCALE GENOMIC DNA]</scope>
    <source>
        <strain evidence="2">Soil9</strain>
    </source>
</reference>
<organism evidence="2 3">
    <name type="scientific">Gemmata massiliana</name>
    <dbReference type="NCBI Taxonomy" id="1210884"/>
    <lineage>
        <taxon>Bacteria</taxon>
        <taxon>Pseudomonadati</taxon>
        <taxon>Planctomycetota</taxon>
        <taxon>Planctomycetia</taxon>
        <taxon>Gemmatales</taxon>
        <taxon>Gemmataceae</taxon>
        <taxon>Gemmata</taxon>
    </lineage>
</organism>
<dbReference type="InterPro" id="IPR050491">
    <property type="entry name" value="AmpC-like"/>
</dbReference>
<dbReference type="Pfam" id="PF00144">
    <property type="entry name" value="Beta-lactamase"/>
    <property type="match status" value="1"/>
</dbReference>
<dbReference type="SUPFAM" id="SSF56601">
    <property type="entry name" value="beta-lactamase/transpeptidase-like"/>
    <property type="match status" value="1"/>
</dbReference>
<dbReference type="Proteomes" id="UP000464178">
    <property type="component" value="Chromosome"/>
</dbReference>
<dbReference type="Gene3D" id="3.40.710.10">
    <property type="entry name" value="DD-peptidase/beta-lactamase superfamily"/>
    <property type="match status" value="1"/>
</dbReference>
<feature type="domain" description="Beta-lactamase-related" evidence="1">
    <location>
        <begin position="44"/>
        <end position="402"/>
    </location>
</feature>
<sequence length="440" mass="48014">MHHFSRRSFLASTALIATGGLSPSFARTPDVPMTGTTSENLTPFDQLFADFITDHKIPGASVAITRTGKLVYARGFGYAKVAKKVEVQPDAPFRIASVSKPITGAAVVALAEQGKVKFDDPVLKYMKLDPFLPGGAKIDERWAKITVRQCLQHTGGWDRDKQGGFDPIATPCRIAREMKLPTEAPTPNDIVRYMLGRPLDFAPGSKMVYSNLGYLVLGRVIEAVTGQKYEAWVQKNVLAPAGARGMSLGRGVPEKRAKGEVCYYDSKKRTGRCLYAPRAGDQVPRPDGADNIEGFEAHGGWIGSAVDLVRFAAAFDYDKKSPVLSTKAITEMWARPDGDAGFGTDKQPRDAYYGCGWSVRPVGKTGKANTWHNGLIPGTSSLLVRRWDGLNWAVLFNTDATAGGQQPSALIDELMHTTAGTVKQWPESDLFEKFSPREKK</sequence>
<dbReference type="InterPro" id="IPR001466">
    <property type="entry name" value="Beta-lactam-related"/>
</dbReference>
<dbReference type="PROSITE" id="PS51318">
    <property type="entry name" value="TAT"/>
    <property type="match status" value="1"/>
</dbReference>
<dbReference type="PANTHER" id="PTHR46825">
    <property type="entry name" value="D-ALANYL-D-ALANINE-CARBOXYPEPTIDASE/ENDOPEPTIDASE AMPH"/>
    <property type="match status" value="1"/>
</dbReference>
<name>A0A6P2DPR8_9BACT</name>